<accession>A0A560WET4</accession>
<comment type="caution">
    <text evidence="2">The sequence shown here is derived from an EMBL/GenBank/DDBJ whole genome shotgun (WGS) entry which is preliminary data.</text>
</comment>
<gene>
    <name evidence="2" type="ORF">FB557_1582</name>
</gene>
<feature type="region of interest" description="Disordered" evidence="1">
    <location>
        <begin position="1"/>
        <end position="68"/>
    </location>
</feature>
<name>A0A560WET4_9MICO</name>
<feature type="compositionally biased region" description="Basic and acidic residues" evidence="1">
    <location>
        <begin position="47"/>
        <end position="68"/>
    </location>
</feature>
<protein>
    <submittedName>
        <fullName evidence="2">Uncharacterized protein</fullName>
    </submittedName>
</protein>
<dbReference type="RefSeq" id="WP_144857025.1">
    <property type="nucleotide sequence ID" value="NZ_BAAAYT010000001.1"/>
</dbReference>
<dbReference type="AlphaFoldDB" id="A0A560WET4"/>
<evidence type="ECO:0000313" key="2">
    <source>
        <dbReference type="EMBL" id="TWD16040.1"/>
    </source>
</evidence>
<evidence type="ECO:0000313" key="3">
    <source>
        <dbReference type="Proteomes" id="UP000315628"/>
    </source>
</evidence>
<dbReference type="Proteomes" id="UP000315628">
    <property type="component" value="Unassembled WGS sequence"/>
</dbReference>
<sequence length="68" mass="7360">MSDMTDDTRDDQAGDGARQDGTEQERREQEQHVGLANAPLPGGVDDSQAREAEEESIRKREAKGFGGG</sequence>
<organism evidence="2 3">
    <name type="scientific">Marihabitans asiaticum</name>
    <dbReference type="NCBI Taxonomy" id="415218"/>
    <lineage>
        <taxon>Bacteria</taxon>
        <taxon>Bacillati</taxon>
        <taxon>Actinomycetota</taxon>
        <taxon>Actinomycetes</taxon>
        <taxon>Micrococcales</taxon>
        <taxon>Intrasporangiaceae</taxon>
        <taxon>Marihabitans</taxon>
    </lineage>
</organism>
<dbReference type="EMBL" id="VIUW01000002">
    <property type="protein sequence ID" value="TWD16040.1"/>
    <property type="molecule type" value="Genomic_DNA"/>
</dbReference>
<evidence type="ECO:0000256" key="1">
    <source>
        <dbReference type="SAM" id="MobiDB-lite"/>
    </source>
</evidence>
<proteinExistence type="predicted"/>
<keyword evidence="3" id="KW-1185">Reference proteome</keyword>
<feature type="compositionally biased region" description="Basic and acidic residues" evidence="1">
    <location>
        <begin position="1"/>
        <end position="31"/>
    </location>
</feature>
<reference evidence="2 3" key="1">
    <citation type="submission" date="2019-06" db="EMBL/GenBank/DDBJ databases">
        <title>Sequencing the genomes of 1000 actinobacteria strains.</title>
        <authorList>
            <person name="Klenk H.-P."/>
        </authorList>
    </citation>
    <scope>NUCLEOTIDE SEQUENCE [LARGE SCALE GENOMIC DNA]</scope>
    <source>
        <strain evidence="2 3">DSM 18935</strain>
    </source>
</reference>